<comment type="pathway">
    <text evidence="1">Purine metabolism; IMP biosynthesis via de novo pathway; 5-amino-1-(5-phospho-D-ribosyl)imidazole-4-carboxamide from 5-amino-1-(5-phospho-D-ribosyl)imidazole-4-carboxylate: step 1/2.</text>
</comment>
<keyword evidence="8" id="KW-0511">Multifunctional enzyme</keyword>
<sequence>MADLTPGKLVIEGKTKRILELPKLPGSVLVQSKDRITAGDGARAHDLAGKAEISTATTCKVFELLNSVGVKTHFIKRASETAFVAKSCEMVPIEWVTRRVATGSFLKRNVGVKEGYRFTPPKQETFFKDDENHDPQWSEEQLISNELKVGGITIGKDEVDFMNRTTLVVFEVLEKAWQSIDCSLIDMKIEFGVADGEIMVADVIDSDSWRLWPSGDKRLMKDKQVYRDLKSVTQEALEEIKTNFKWIAERLDLLMPPAKALVVILMGSPTDSDHCAKIAKVCRELGVPCQTRVTSAHKGPSETLNIIAQYEGSDVPTIFVAVAGRSNGLGPVTSGNTAFPVINCPPPGKENAIWSSLDCPSGLGCTTVLYPEAAALAAAQIVGLTDHVIWSRLRVRALNNYLKIKAADKVAREA</sequence>
<dbReference type="HAMAP" id="MF_00137">
    <property type="entry name" value="SAICAR_synth"/>
    <property type="match status" value="1"/>
</dbReference>
<feature type="domain" description="PurE" evidence="9">
    <location>
        <begin position="260"/>
        <end position="404"/>
    </location>
</feature>
<evidence type="ECO:0000259" key="9">
    <source>
        <dbReference type="SMART" id="SM01001"/>
    </source>
</evidence>
<comment type="pathway">
    <text evidence="2">Purine metabolism; IMP biosynthesis via de novo pathway; 5-amino-1-(5-phospho-D-ribosyl)imidazole-4-carboxylate from 5-amino-1-(5-phospho-D-ribosyl)imidazole (carboxylase route): step 1/1.</text>
</comment>
<dbReference type="InterPro" id="IPR028923">
    <property type="entry name" value="SAICAR_synt/ADE2_N"/>
</dbReference>
<keyword evidence="4" id="KW-0436">Ligase</keyword>
<dbReference type="PANTHER" id="PTHR43599">
    <property type="entry name" value="MULTIFUNCTIONAL PROTEIN ADE2"/>
    <property type="match status" value="1"/>
</dbReference>
<evidence type="ECO:0000256" key="7">
    <source>
        <dbReference type="ARBA" id="ARBA00022840"/>
    </source>
</evidence>
<dbReference type="Proteomes" id="UP001642540">
    <property type="component" value="Unassembled WGS sequence"/>
</dbReference>
<evidence type="ECO:0000313" key="11">
    <source>
        <dbReference type="Proteomes" id="UP001642540"/>
    </source>
</evidence>
<dbReference type="PROSITE" id="PS01057">
    <property type="entry name" value="SAICAR_SYNTHETASE_1"/>
    <property type="match status" value="1"/>
</dbReference>
<dbReference type="SUPFAM" id="SSF56104">
    <property type="entry name" value="SAICAR synthase-like"/>
    <property type="match status" value="1"/>
</dbReference>
<protein>
    <recommendedName>
        <fullName evidence="9">PurE domain-containing protein</fullName>
    </recommendedName>
</protein>
<dbReference type="Gene3D" id="3.40.50.1970">
    <property type="match status" value="1"/>
</dbReference>
<keyword evidence="7" id="KW-0067">ATP-binding</keyword>
<evidence type="ECO:0000256" key="2">
    <source>
        <dbReference type="ARBA" id="ARBA00004747"/>
    </source>
</evidence>
<dbReference type="Gene3D" id="3.30.470.20">
    <property type="entry name" value="ATP-grasp fold, B domain"/>
    <property type="match status" value="1"/>
</dbReference>
<accession>A0ABP1QZF5</accession>
<dbReference type="Pfam" id="PF00731">
    <property type="entry name" value="AIRC"/>
    <property type="match status" value="1"/>
</dbReference>
<dbReference type="SUPFAM" id="SSF52255">
    <property type="entry name" value="N5-CAIR mutase (phosphoribosylaminoimidazole carboxylase, PurE)"/>
    <property type="match status" value="1"/>
</dbReference>
<dbReference type="EMBL" id="CAXLJM020000051">
    <property type="protein sequence ID" value="CAL8115246.1"/>
    <property type="molecule type" value="Genomic_DNA"/>
</dbReference>
<dbReference type="PANTHER" id="PTHR43599:SF3">
    <property type="entry name" value="SI:DKEY-6E2.2"/>
    <property type="match status" value="1"/>
</dbReference>
<comment type="similarity">
    <text evidence="3">In the N-terminal section; belongs to the SAICAR synthetase family.</text>
</comment>
<reference evidence="10 11" key="1">
    <citation type="submission" date="2024-08" db="EMBL/GenBank/DDBJ databases">
        <authorList>
            <person name="Cucini C."/>
            <person name="Frati F."/>
        </authorList>
    </citation>
    <scope>NUCLEOTIDE SEQUENCE [LARGE SCALE GENOMIC DNA]</scope>
</reference>
<evidence type="ECO:0000256" key="4">
    <source>
        <dbReference type="ARBA" id="ARBA00022598"/>
    </source>
</evidence>
<comment type="caution">
    <text evidence="10">The sequence shown here is derived from an EMBL/GenBank/DDBJ whole genome shotgun (WGS) entry which is preliminary data.</text>
</comment>
<keyword evidence="11" id="KW-1185">Reference proteome</keyword>
<dbReference type="Pfam" id="PF01259">
    <property type="entry name" value="SAICAR_synt"/>
    <property type="match status" value="1"/>
</dbReference>
<dbReference type="CDD" id="cd01416">
    <property type="entry name" value="SAICAR_synt_Ade5"/>
    <property type="match status" value="1"/>
</dbReference>
<dbReference type="PROSITE" id="PS01058">
    <property type="entry name" value="SAICAR_SYNTHETASE_2"/>
    <property type="match status" value="1"/>
</dbReference>
<gene>
    <name evidence="10" type="ORF">ODALV1_LOCUS16770</name>
</gene>
<dbReference type="InterPro" id="IPR018236">
    <property type="entry name" value="SAICAR_synthetase_CS"/>
</dbReference>
<evidence type="ECO:0000256" key="8">
    <source>
        <dbReference type="ARBA" id="ARBA00023268"/>
    </source>
</evidence>
<evidence type="ECO:0000256" key="6">
    <source>
        <dbReference type="ARBA" id="ARBA00022755"/>
    </source>
</evidence>
<keyword evidence="5" id="KW-0547">Nucleotide-binding</keyword>
<evidence type="ECO:0000256" key="5">
    <source>
        <dbReference type="ARBA" id="ARBA00022741"/>
    </source>
</evidence>
<dbReference type="InterPro" id="IPR000031">
    <property type="entry name" value="PurE_dom"/>
</dbReference>
<dbReference type="Gene3D" id="3.30.200.20">
    <property type="entry name" value="Phosphorylase Kinase, domain 1"/>
    <property type="match status" value="1"/>
</dbReference>
<dbReference type="SMART" id="SM01001">
    <property type="entry name" value="AIRC"/>
    <property type="match status" value="1"/>
</dbReference>
<evidence type="ECO:0000313" key="10">
    <source>
        <dbReference type="EMBL" id="CAL8115246.1"/>
    </source>
</evidence>
<evidence type="ECO:0000256" key="3">
    <source>
        <dbReference type="ARBA" id="ARBA00011020"/>
    </source>
</evidence>
<organism evidence="10 11">
    <name type="scientific">Orchesella dallaii</name>
    <dbReference type="NCBI Taxonomy" id="48710"/>
    <lineage>
        <taxon>Eukaryota</taxon>
        <taxon>Metazoa</taxon>
        <taxon>Ecdysozoa</taxon>
        <taxon>Arthropoda</taxon>
        <taxon>Hexapoda</taxon>
        <taxon>Collembola</taxon>
        <taxon>Entomobryomorpha</taxon>
        <taxon>Entomobryoidea</taxon>
        <taxon>Orchesellidae</taxon>
        <taxon>Orchesellinae</taxon>
        <taxon>Orchesella</taxon>
    </lineage>
</organism>
<name>A0ABP1QZF5_9HEXA</name>
<dbReference type="InterPro" id="IPR050089">
    <property type="entry name" value="SAICAR_synthetase"/>
</dbReference>
<evidence type="ECO:0000256" key="1">
    <source>
        <dbReference type="ARBA" id="ARBA00004672"/>
    </source>
</evidence>
<proteinExistence type="inferred from homology"/>
<keyword evidence="6" id="KW-0658">Purine biosynthesis</keyword>